<comment type="caution">
    <text evidence="5">The sequence shown here is derived from an EMBL/GenBank/DDBJ whole genome shotgun (WGS) entry which is preliminary data.</text>
</comment>
<name>A0A3N1Y145_9GAMM</name>
<dbReference type="EMBL" id="RJVI01000002">
    <property type="protein sequence ID" value="ROR32554.1"/>
    <property type="molecule type" value="Genomic_DNA"/>
</dbReference>
<dbReference type="InterPro" id="IPR000917">
    <property type="entry name" value="Sulfatase_N"/>
</dbReference>
<dbReference type="Proteomes" id="UP000276634">
    <property type="component" value="Unassembled WGS sequence"/>
</dbReference>
<gene>
    <name evidence="5" type="ORF">EDC57_1756</name>
</gene>
<keyword evidence="2" id="KW-0812">Transmembrane</keyword>
<dbReference type="SUPFAM" id="SSF53649">
    <property type="entry name" value="Alkaline phosphatase-like"/>
    <property type="match status" value="1"/>
</dbReference>
<feature type="transmembrane region" description="Helical" evidence="2">
    <location>
        <begin position="21"/>
        <end position="39"/>
    </location>
</feature>
<keyword evidence="6" id="KW-1185">Reference proteome</keyword>
<dbReference type="Pfam" id="PF00884">
    <property type="entry name" value="Sulfatase"/>
    <property type="match status" value="1"/>
</dbReference>
<dbReference type="InterPro" id="IPR012159">
    <property type="entry name" value="YejM-like"/>
</dbReference>
<dbReference type="RefSeq" id="WP_123401476.1">
    <property type="nucleotide sequence ID" value="NZ_RJVI01000002.1"/>
</dbReference>
<dbReference type="AlphaFoldDB" id="A0A3N1Y145"/>
<dbReference type="Gene3D" id="3.40.720.10">
    <property type="entry name" value="Alkaline Phosphatase, subunit A"/>
    <property type="match status" value="1"/>
</dbReference>
<evidence type="ECO:0000313" key="5">
    <source>
        <dbReference type="EMBL" id="ROR32554.1"/>
    </source>
</evidence>
<dbReference type="GO" id="GO:0004065">
    <property type="term" value="F:arylsulfatase activity"/>
    <property type="evidence" value="ECO:0007669"/>
    <property type="project" value="TreeGrafter"/>
</dbReference>
<protein>
    <submittedName>
        <fullName evidence="5">Uncharacterized protein</fullName>
    </submittedName>
</protein>
<feature type="domain" description="Inner membrane protein YejM N-terminal" evidence="4">
    <location>
        <begin position="13"/>
        <end position="254"/>
    </location>
</feature>
<keyword evidence="2" id="KW-0472">Membrane</keyword>
<keyword evidence="2" id="KW-1133">Transmembrane helix</keyword>
<evidence type="ECO:0000256" key="1">
    <source>
        <dbReference type="ARBA" id="ARBA00008779"/>
    </source>
</evidence>
<dbReference type="PIRSF" id="PIRSF004950">
    <property type="entry name" value="Mmb_sulf_HI0842"/>
    <property type="match status" value="1"/>
</dbReference>
<dbReference type="PANTHER" id="PTHR42693">
    <property type="entry name" value="ARYLSULFATASE FAMILY MEMBER"/>
    <property type="match status" value="1"/>
</dbReference>
<evidence type="ECO:0000259" key="4">
    <source>
        <dbReference type="Pfam" id="PF11893"/>
    </source>
</evidence>
<comment type="similarity">
    <text evidence="1">Belongs to the sulfatase family.</text>
</comment>
<reference evidence="5 6" key="1">
    <citation type="submission" date="2018-11" db="EMBL/GenBank/DDBJ databases">
        <title>Genomic Encyclopedia of Type Strains, Phase IV (KMG-IV): sequencing the most valuable type-strain genomes for metagenomic binning, comparative biology and taxonomic classification.</title>
        <authorList>
            <person name="Goeker M."/>
        </authorList>
    </citation>
    <scope>NUCLEOTIDE SEQUENCE [LARGE SCALE GENOMIC DNA]</scope>
    <source>
        <strain evidence="5 6">DSM 100275</strain>
    </source>
</reference>
<dbReference type="InterPro" id="IPR050738">
    <property type="entry name" value="Sulfatase"/>
</dbReference>
<sequence>MPRDRGSFMGARGRLLRWSGWFLFGVSGLLWIESLWYLAEVLGGSGAPASAREWAFVLAIVPAHLTGLVFLLLWPPLALAALLTGRRTAVLALGVALGTAAAAFVGVDAVVYRLYRFHLNGFVWEILTGGAAGRMLPLGSGTVAAAAGVVALLLLLCAGLAAAVWRALGAGRLRRGWTVAGAMAALLLAANAYHAVADARGDAAITRHGRLLPVVAPATARKFLRERFGIEPPRGAALAAAGGTLRYPLAPLRCPADGPAPDIVVVVIDSWRFDMLDPEVTPNLWRLGRQAWVFTDHLSGGNASRYGVFSLMTGLVASYWDPMKRAQRGSVLFDALRARGYRILAYGSAGLASPPFDATVFANVRDRITLEIPGRSVAERDRRMTERFLAELDPDDPRPLFAFLYYDAPHGKDYPPQPPAPFRPVWARIDFLALGPDFDPVPYRNRYKNAIWYDDRLVAQVVEALERRGRPQVVVVTSDHGEEFNETGGNFWGHNSNFSPWQVQVPLLVRWPGGTHRVFTHPTSHVDLLPTLLGDALGCTSPPGSYANGRPLIDTSPRPFRVLGSWGRIAVASGGRVFVSEQMRPLEAYDYRTWRPLPQARPDGAVMAAALAEMSRFLAR</sequence>
<feature type="domain" description="Sulfatase N-terminal" evidence="3">
    <location>
        <begin position="261"/>
        <end position="534"/>
    </location>
</feature>
<evidence type="ECO:0000259" key="3">
    <source>
        <dbReference type="Pfam" id="PF00884"/>
    </source>
</evidence>
<evidence type="ECO:0000313" key="6">
    <source>
        <dbReference type="Proteomes" id="UP000276634"/>
    </source>
</evidence>
<dbReference type="OrthoDB" id="9803751at2"/>
<feature type="transmembrane region" description="Helical" evidence="2">
    <location>
        <begin position="177"/>
        <end position="196"/>
    </location>
</feature>
<evidence type="ECO:0000256" key="2">
    <source>
        <dbReference type="SAM" id="Phobius"/>
    </source>
</evidence>
<feature type="transmembrane region" description="Helical" evidence="2">
    <location>
        <begin position="143"/>
        <end position="165"/>
    </location>
</feature>
<dbReference type="PANTHER" id="PTHR42693:SF33">
    <property type="entry name" value="ARYLSULFATASE"/>
    <property type="match status" value="1"/>
</dbReference>
<dbReference type="InterPro" id="IPR017850">
    <property type="entry name" value="Alkaline_phosphatase_core_sf"/>
</dbReference>
<proteinExistence type="inferred from homology"/>
<dbReference type="InterPro" id="IPR024588">
    <property type="entry name" value="YejM_N"/>
</dbReference>
<accession>A0A3N1Y145</accession>
<organism evidence="5 6">
    <name type="scientific">Inmirania thermothiophila</name>
    <dbReference type="NCBI Taxonomy" id="1750597"/>
    <lineage>
        <taxon>Bacteria</taxon>
        <taxon>Pseudomonadati</taxon>
        <taxon>Pseudomonadota</taxon>
        <taxon>Gammaproteobacteria</taxon>
        <taxon>Chromatiales</taxon>
        <taxon>Ectothiorhodospiraceae</taxon>
        <taxon>Inmirania</taxon>
    </lineage>
</organism>
<feature type="transmembrane region" description="Helical" evidence="2">
    <location>
        <begin position="54"/>
        <end position="83"/>
    </location>
</feature>
<dbReference type="CDD" id="cd16148">
    <property type="entry name" value="sulfatase_like"/>
    <property type="match status" value="1"/>
</dbReference>
<dbReference type="Pfam" id="PF11893">
    <property type="entry name" value="DUF3413"/>
    <property type="match status" value="1"/>
</dbReference>
<feature type="transmembrane region" description="Helical" evidence="2">
    <location>
        <begin position="90"/>
        <end position="115"/>
    </location>
</feature>